<evidence type="ECO:0000256" key="1">
    <source>
        <dbReference type="ARBA" id="ARBA00023002"/>
    </source>
</evidence>
<gene>
    <name evidence="3" type="ORF">EP51_13170</name>
</gene>
<dbReference type="InterPro" id="IPR052019">
    <property type="entry name" value="F420H2_bilvrd_red/Heme_oxyg"/>
</dbReference>
<evidence type="ECO:0000313" key="3">
    <source>
        <dbReference type="EMBL" id="AII05527.1"/>
    </source>
</evidence>
<reference evidence="3 4" key="1">
    <citation type="submission" date="2014-07" db="EMBL/GenBank/DDBJ databases">
        <title>Genome Sequence of Rhodococcus opacus Strain R7, a Biodegrader of Mono- and Polycyclic Aromatic Hydrocarbons.</title>
        <authorList>
            <person name="Di Gennaro P."/>
            <person name="Zampolli J."/>
            <person name="Presti I."/>
            <person name="Cappelletti M."/>
            <person name="D'Ursi P."/>
            <person name="Orro A."/>
            <person name="Mezzelani A."/>
            <person name="Milanesi L."/>
        </authorList>
    </citation>
    <scope>NUCLEOTIDE SEQUENCE [LARGE SCALE GENOMIC DNA]</scope>
    <source>
        <strain evidence="3 4">R7</strain>
    </source>
</reference>
<accession>A0A076EJW4</accession>
<dbReference type="PANTHER" id="PTHR35176:SF6">
    <property type="entry name" value="HEME OXYGENASE HI_0854-RELATED"/>
    <property type="match status" value="1"/>
</dbReference>
<dbReference type="RefSeq" id="WP_128639516.1">
    <property type="nucleotide sequence ID" value="NZ_CP008947.1"/>
</dbReference>
<dbReference type="GO" id="GO:0016627">
    <property type="term" value="F:oxidoreductase activity, acting on the CH-CH group of donors"/>
    <property type="evidence" value="ECO:0007669"/>
    <property type="project" value="TreeGrafter"/>
</dbReference>
<dbReference type="SUPFAM" id="SSF50475">
    <property type="entry name" value="FMN-binding split barrel"/>
    <property type="match status" value="1"/>
</dbReference>
<dbReference type="InterPro" id="IPR011576">
    <property type="entry name" value="Pyridox_Oxase_N"/>
</dbReference>
<feature type="domain" description="Pyridoxamine 5'-phosphate oxidase N-terminal" evidence="2">
    <location>
        <begin position="15"/>
        <end position="122"/>
    </location>
</feature>
<dbReference type="Proteomes" id="UP000028488">
    <property type="component" value="Chromosome"/>
</dbReference>
<dbReference type="AlphaFoldDB" id="A0A076EJW4"/>
<dbReference type="Gene3D" id="2.30.110.10">
    <property type="entry name" value="Electron Transport, Fmn-binding Protein, Chain A"/>
    <property type="match status" value="1"/>
</dbReference>
<keyword evidence="1" id="KW-0560">Oxidoreductase</keyword>
<dbReference type="Pfam" id="PF01243">
    <property type="entry name" value="PNPOx_N"/>
    <property type="match status" value="1"/>
</dbReference>
<sequence length="153" mass="17059">MTNWTQFETDAPDLAKAVAARFEAHKHHVLATLRKDGSPRVSGTEVEFYEGALLLGSMVGARKVRDLQRDPRFSLHSNPGHHTMEGGDAKISGRAEEILGERKLQILEHYPDEIPEADVFELGLDEVVLTTVDGDHLYVDLWRPGAGVTRFTK</sequence>
<organism evidence="3 4">
    <name type="scientific">Rhodococcus opacus</name>
    <name type="common">Nocardia opaca</name>
    <dbReference type="NCBI Taxonomy" id="37919"/>
    <lineage>
        <taxon>Bacteria</taxon>
        <taxon>Bacillati</taxon>
        <taxon>Actinomycetota</taxon>
        <taxon>Actinomycetes</taxon>
        <taxon>Mycobacteriales</taxon>
        <taxon>Nocardiaceae</taxon>
        <taxon>Rhodococcus</taxon>
    </lineage>
</organism>
<dbReference type="eggNOG" id="COG0748">
    <property type="taxonomic scope" value="Bacteria"/>
</dbReference>
<evidence type="ECO:0000313" key="4">
    <source>
        <dbReference type="Proteomes" id="UP000028488"/>
    </source>
</evidence>
<name>A0A076EJW4_RHOOP</name>
<evidence type="ECO:0000259" key="2">
    <source>
        <dbReference type="Pfam" id="PF01243"/>
    </source>
</evidence>
<dbReference type="EMBL" id="CP008947">
    <property type="protein sequence ID" value="AII05527.1"/>
    <property type="molecule type" value="Genomic_DNA"/>
</dbReference>
<proteinExistence type="predicted"/>
<dbReference type="InterPro" id="IPR012349">
    <property type="entry name" value="Split_barrel_FMN-bd"/>
</dbReference>
<dbReference type="GO" id="GO:0005829">
    <property type="term" value="C:cytosol"/>
    <property type="evidence" value="ECO:0007669"/>
    <property type="project" value="TreeGrafter"/>
</dbReference>
<dbReference type="PANTHER" id="PTHR35176">
    <property type="entry name" value="HEME OXYGENASE HI_0854-RELATED"/>
    <property type="match status" value="1"/>
</dbReference>
<dbReference type="GO" id="GO:0070967">
    <property type="term" value="F:coenzyme F420 binding"/>
    <property type="evidence" value="ECO:0007669"/>
    <property type="project" value="TreeGrafter"/>
</dbReference>
<protein>
    <submittedName>
        <fullName evidence="3">Pyridoxamine 5'-phosphate oxidase</fullName>
    </submittedName>
</protein>